<feature type="compositionally biased region" description="Low complexity" evidence="1">
    <location>
        <begin position="125"/>
        <end position="141"/>
    </location>
</feature>
<keyword evidence="3" id="KW-1185">Reference proteome</keyword>
<feature type="compositionally biased region" description="Low complexity" evidence="1">
    <location>
        <begin position="1"/>
        <end position="23"/>
    </location>
</feature>
<dbReference type="PANTHER" id="PTHR28174:SF1">
    <property type="entry name" value="LARGE RIBOSOMAL SUBUNIT PROTEIN BL31M"/>
    <property type="match status" value="1"/>
</dbReference>
<evidence type="ECO:0000256" key="1">
    <source>
        <dbReference type="SAM" id="MobiDB-lite"/>
    </source>
</evidence>
<dbReference type="GO" id="GO:0032543">
    <property type="term" value="P:mitochondrial translation"/>
    <property type="evidence" value="ECO:0007669"/>
    <property type="project" value="InterPro"/>
</dbReference>
<dbReference type="Gene3D" id="6.20.130.10">
    <property type="match status" value="1"/>
</dbReference>
<organism evidence="2 3">
    <name type="scientific">Kwoniella shandongensis</name>
    <dbReference type="NCBI Taxonomy" id="1734106"/>
    <lineage>
        <taxon>Eukaryota</taxon>
        <taxon>Fungi</taxon>
        <taxon>Dikarya</taxon>
        <taxon>Basidiomycota</taxon>
        <taxon>Agaricomycotina</taxon>
        <taxon>Tremellomycetes</taxon>
        <taxon>Tremellales</taxon>
        <taxon>Cryptococcaceae</taxon>
        <taxon>Kwoniella</taxon>
    </lineage>
</organism>
<gene>
    <name evidence="2" type="ORF">CI109_105256</name>
</gene>
<reference evidence="2" key="1">
    <citation type="submission" date="2017-08" db="EMBL/GenBank/DDBJ databases">
        <authorList>
            <person name="Cuomo C."/>
            <person name="Billmyre B."/>
            <person name="Heitman J."/>
        </authorList>
    </citation>
    <scope>NUCLEOTIDE SEQUENCE</scope>
    <source>
        <strain evidence="2">CBS 12478</strain>
    </source>
</reference>
<dbReference type="KEGG" id="ksn:43587399"/>
<dbReference type="AlphaFoldDB" id="A0A5M6C3Y5"/>
<feature type="region of interest" description="Disordered" evidence="1">
    <location>
        <begin position="1"/>
        <end position="36"/>
    </location>
</feature>
<dbReference type="OrthoDB" id="5587740at2759"/>
<accession>A0A5M6C3Y5</accession>
<feature type="compositionally biased region" description="Polar residues" evidence="1">
    <location>
        <begin position="24"/>
        <end position="36"/>
    </location>
</feature>
<evidence type="ECO:0000313" key="2">
    <source>
        <dbReference type="EMBL" id="WWD20779.1"/>
    </source>
</evidence>
<dbReference type="InterPro" id="IPR034600">
    <property type="entry name" value="Ribosomal_bL31m"/>
</dbReference>
<dbReference type="Proteomes" id="UP000322225">
    <property type="component" value="Chromosome 9"/>
</dbReference>
<dbReference type="GeneID" id="43587399"/>
<feature type="compositionally biased region" description="Basic and acidic residues" evidence="1">
    <location>
        <begin position="162"/>
        <end position="171"/>
    </location>
</feature>
<dbReference type="EMBL" id="CP144059">
    <property type="protein sequence ID" value="WWD20779.1"/>
    <property type="molecule type" value="Genomic_DNA"/>
</dbReference>
<name>A0A5M6C3Y5_9TREE</name>
<dbReference type="GO" id="GO:0003735">
    <property type="term" value="F:structural constituent of ribosome"/>
    <property type="evidence" value="ECO:0007669"/>
    <property type="project" value="InterPro"/>
</dbReference>
<dbReference type="RefSeq" id="XP_031862601.1">
    <property type="nucleotide sequence ID" value="XM_032003279.1"/>
</dbReference>
<dbReference type="PANTHER" id="PTHR28174">
    <property type="entry name" value="54S RIBOSOMAL PROTEIN L36, MITOCHONDRIAL"/>
    <property type="match status" value="1"/>
</dbReference>
<evidence type="ECO:0000313" key="3">
    <source>
        <dbReference type="Proteomes" id="UP000322225"/>
    </source>
</evidence>
<protein>
    <submittedName>
        <fullName evidence="2">Uncharacterized protein</fullName>
    </submittedName>
</protein>
<proteinExistence type="predicted"/>
<reference evidence="2" key="2">
    <citation type="submission" date="2024-01" db="EMBL/GenBank/DDBJ databases">
        <title>Comparative genomics of Cryptococcus and Kwoniella reveals pathogenesis evolution and contrasting modes of karyotype evolution via chromosome fusion or intercentromeric recombination.</title>
        <authorList>
            <person name="Coelho M.A."/>
            <person name="David-Palma M."/>
            <person name="Shea T."/>
            <person name="Bowers K."/>
            <person name="McGinley-Smith S."/>
            <person name="Mohammad A.W."/>
            <person name="Gnirke A."/>
            <person name="Yurkov A.M."/>
            <person name="Nowrousian M."/>
            <person name="Sun S."/>
            <person name="Cuomo C.A."/>
            <person name="Heitman J."/>
        </authorList>
    </citation>
    <scope>NUCLEOTIDE SEQUENCE</scope>
    <source>
        <strain evidence="2">CBS 12478</strain>
    </source>
</reference>
<feature type="region of interest" description="Disordered" evidence="1">
    <location>
        <begin position="118"/>
        <end position="184"/>
    </location>
</feature>
<dbReference type="GO" id="GO:0005762">
    <property type="term" value="C:mitochondrial large ribosomal subunit"/>
    <property type="evidence" value="ECO:0007669"/>
    <property type="project" value="InterPro"/>
</dbReference>
<sequence length="184" mass="19800">MSQSLLRSISTSPSSSLIRPTSQQIRTKTSTASPSSLWLSRTHLQPQPSIPPPVPPKYPMRVVLSDGSSFTAYTTAPTPSTKKLTRDVLNNPLWAPASERRGLGEGEEGRVGRFRKRFEGLGLDGTPAPAANAGAGANEQGGETKEGAFEENDLDWMSEGAQEEKISEKQRNPVKAAKKGGKKK</sequence>